<proteinExistence type="inferred from homology"/>
<dbReference type="CDD" id="cd08964">
    <property type="entry name" value="L-asparaginase_II"/>
    <property type="match status" value="1"/>
</dbReference>
<dbReference type="Pfam" id="PF17763">
    <property type="entry name" value="Asparaginase_C"/>
    <property type="match status" value="1"/>
</dbReference>
<gene>
    <name evidence="7" type="ORF">ACFPJ5_03920</name>
</gene>
<dbReference type="RefSeq" id="WP_227228564.1">
    <property type="nucleotide sequence ID" value="NZ_JAJCVJ010000001.1"/>
</dbReference>
<organism evidence="7 8">
    <name type="scientific">Salinirubrum litoreum</name>
    <dbReference type="NCBI Taxonomy" id="1126234"/>
    <lineage>
        <taxon>Archaea</taxon>
        <taxon>Methanobacteriati</taxon>
        <taxon>Methanobacteriota</taxon>
        <taxon>Stenosarchaea group</taxon>
        <taxon>Halobacteria</taxon>
        <taxon>Halobacteriales</taxon>
        <taxon>Haloferacaceae</taxon>
        <taxon>Salinirubrum</taxon>
    </lineage>
</organism>
<comment type="similarity">
    <text evidence="1">Belongs to the asparaginase 1 family.</text>
</comment>
<keyword evidence="8" id="KW-1185">Reference proteome</keyword>
<dbReference type="Gene3D" id="3.40.50.40">
    <property type="match status" value="1"/>
</dbReference>
<sequence>MTDTDTETPADAAEQSPTVRVLSCGGTIASEPSDTGAAPAKSGSDLVAAVPELAEYADVSAVEVASHPGFDMQFSAVAGVVEAIREGIEAGVDGFVVTHGTDTLADTAYALWLTLDPDRLGDRPVVVTGAQRRFDEPSSDAPANLTTAVRAATGEAVASGVFVAFDDELHAARDVVKTHTNKLDTFQSPGTGPVASFTRADVRVHRRPPSTATGSSVEAGSLPASALSADAEVAVVHSGLGVGAGGMDRALEAGVDGIVVEGTGLGNVTGALGDAIRDAVESVPVVVVSRCHAGPTEPVYGTPGGAVTLRDHGVLFGGDLPTAKARVKLCLALSAGADEETLADLFE</sequence>
<evidence type="ECO:0000256" key="2">
    <source>
        <dbReference type="ARBA" id="ARBA00022801"/>
    </source>
</evidence>
<dbReference type="InterPro" id="IPR006034">
    <property type="entry name" value="Asparaginase/glutaminase-like"/>
</dbReference>
<dbReference type="PROSITE" id="PS00917">
    <property type="entry name" value="ASN_GLN_ASE_2"/>
    <property type="match status" value="1"/>
</dbReference>
<dbReference type="InterPro" id="IPR037152">
    <property type="entry name" value="L-asparaginase_N_sf"/>
</dbReference>
<dbReference type="GO" id="GO:0004067">
    <property type="term" value="F:asparaginase activity"/>
    <property type="evidence" value="ECO:0007669"/>
    <property type="project" value="UniProtKB-UniRule"/>
</dbReference>
<accession>A0ABD5R7V2</accession>
<keyword evidence="2" id="KW-0378">Hydrolase</keyword>
<evidence type="ECO:0000256" key="4">
    <source>
        <dbReference type="PROSITE-ProRule" id="PRU10100"/>
    </source>
</evidence>
<evidence type="ECO:0000313" key="8">
    <source>
        <dbReference type="Proteomes" id="UP001596201"/>
    </source>
</evidence>
<dbReference type="Pfam" id="PF00710">
    <property type="entry name" value="Asparaginase"/>
    <property type="match status" value="1"/>
</dbReference>
<dbReference type="InterPro" id="IPR040919">
    <property type="entry name" value="Asparaginase_C"/>
</dbReference>
<dbReference type="InterPro" id="IPR027475">
    <property type="entry name" value="Asparaginase/glutaminase_AS2"/>
</dbReference>
<dbReference type="SUPFAM" id="SSF53774">
    <property type="entry name" value="Glutaminase/Asparaginase"/>
    <property type="match status" value="1"/>
</dbReference>
<dbReference type="PRINTS" id="PR00139">
    <property type="entry name" value="ASNGLNASE"/>
</dbReference>
<reference evidence="7 8" key="1">
    <citation type="journal article" date="2019" name="Int. J. Syst. Evol. Microbiol.">
        <title>The Global Catalogue of Microorganisms (GCM) 10K type strain sequencing project: providing services to taxonomists for standard genome sequencing and annotation.</title>
        <authorList>
            <consortium name="The Broad Institute Genomics Platform"/>
            <consortium name="The Broad Institute Genome Sequencing Center for Infectious Disease"/>
            <person name="Wu L."/>
            <person name="Ma J."/>
        </authorList>
    </citation>
    <scope>NUCLEOTIDE SEQUENCE [LARGE SCALE GENOMIC DNA]</scope>
    <source>
        <strain evidence="7 8">CGMCC 1.12237</strain>
    </source>
</reference>
<dbReference type="PIRSF" id="PIRSF500176">
    <property type="entry name" value="L_ASNase"/>
    <property type="match status" value="1"/>
</dbReference>
<dbReference type="PANTHER" id="PTHR11707">
    <property type="entry name" value="L-ASPARAGINASE"/>
    <property type="match status" value="1"/>
</dbReference>
<dbReference type="InterPro" id="IPR004550">
    <property type="entry name" value="AsnASE_II"/>
</dbReference>
<evidence type="ECO:0000259" key="5">
    <source>
        <dbReference type="Pfam" id="PF00710"/>
    </source>
</evidence>
<dbReference type="SMART" id="SM00870">
    <property type="entry name" value="Asparaginase"/>
    <property type="match status" value="1"/>
</dbReference>
<dbReference type="SFLD" id="SFLDS00057">
    <property type="entry name" value="Glutaminase/Asparaginase"/>
    <property type="match status" value="1"/>
</dbReference>
<evidence type="ECO:0000259" key="6">
    <source>
        <dbReference type="Pfam" id="PF17763"/>
    </source>
</evidence>
<dbReference type="PANTHER" id="PTHR11707:SF28">
    <property type="entry name" value="60 KDA LYSOPHOSPHOLIPASE"/>
    <property type="match status" value="1"/>
</dbReference>
<comment type="caution">
    <text evidence="7">The sequence shown here is derived from an EMBL/GenBank/DDBJ whole genome shotgun (WGS) entry which is preliminary data.</text>
</comment>
<dbReference type="PROSITE" id="PS51732">
    <property type="entry name" value="ASN_GLN_ASE_3"/>
    <property type="match status" value="1"/>
</dbReference>
<name>A0ABD5R7V2_9EURY</name>
<dbReference type="AlphaFoldDB" id="A0ABD5R7V2"/>
<dbReference type="FunFam" id="3.40.50.1170:FF:000001">
    <property type="entry name" value="L-asparaginase 2"/>
    <property type="match status" value="1"/>
</dbReference>
<dbReference type="InterPro" id="IPR027473">
    <property type="entry name" value="L-asparaginase_C"/>
</dbReference>
<dbReference type="EMBL" id="JBHSKX010000001">
    <property type="protein sequence ID" value="MFC5366073.1"/>
    <property type="molecule type" value="Genomic_DNA"/>
</dbReference>
<feature type="domain" description="Asparaginase/glutaminase C-terminal" evidence="6">
    <location>
        <begin position="233"/>
        <end position="346"/>
    </location>
</feature>
<feature type="active site" evidence="4">
    <location>
        <position position="101"/>
    </location>
</feature>
<evidence type="ECO:0000256" key="3">
    <source>
        <dbReference type="ARBA" id="ARBA00070292"/>
    </source>
</evidence>
<dbReference type="Gene3D" id="3.40.50.1170">
    <property type="entry name" value="L-asparaginase, N-terminal domain"/>
    <property type="match status" value="1"/>
</dbReference>
<evidence type="ECO:0000313" key="7">
    <source>
        <dbReference type="EMBL" id="MFC5366073.1"/>
    </source>
</evidence>
<evidence type="ECO:0000256" key="1">
    <source>
        <dbReference type="ARBA" id="ARBA00010518"/>
    </source>
</evidence>
<feature type="domain" description="L-asparaginase N-terminal" evidence="5">
    <location>
        <begin position="19"/>
        <end position="208"/>
    </location>
</feature>
<dbReference type="InterPro" id="IPR027474">
    <property type="entry name" value="L-asparaginase_N"/>
</dbReference>
<dbReference type="PIRSF" id="PIRSF001220">
    <property type="entry name" value="L-ASNase_gatD"/>
    <property type="match status" value="1"/>
</dbReference>
<dbReference type="Proteomes" id="UP001596201">
    <property type="component" value="Unassembled WGS sequence"/>
</dbReference>
<dbReference type="InterPro" id="IPR036152">
    <property type="entry name" value="Asp/glu_Ase-like_sf"/>
</dbReference>
<protein>
    <recommendedName>
        <fullName evidence="3">L-asparaginase</fullName>
    </recommendedName>
</protein>